<evidence type="ECO:0000259" key="2">
    <source>
        <dbReference type="Pfam" id="PF25484"/>
    </source>
</evidence>
<evidence type="ECO:0000313" key="3">
    <source>
        <dbReference type="EMBL" id="KAJ5090578.1"/>
    </source>
</evidence>
<evidence type="ECO:0000313" key="4">
    <source>
        <dbReference type="Proteomes" id="UP001149074"/>
    </source>
</evidence>
<dbReference type="OrthoDB" id="4351149at2759"/>
<keyword evidence="4" id="KW-1185">Reference proteome</keyword>
<comment type="caution">
    <text evidence="3">The sequence shown here is derived from an EMBL/GenBank/DDBJ whole genome shotgun (WGS) entry which is preliminary data.</text>
</comment>
<dbReference type="Pfam" id="PF25484">
    <property type="entry name" value="DUF7907"/>
    <property type="match status" value="1"/>
</dbReference>
<proteinExistence type="predicted"/>
<accession>A0A9W9EYY2</accession>
<dbReference type="InterPro" id="IPR057229">
    <property type="entry name" value="DUF7907"/>
</dbReference>
<protein>
    <recommendedName>
        <fullName evidence="2">DUF7907 domain-containing protein</fullName>
    </recommendedName>
</protein>
<feature type="chain" id="PRO_5040786498" description="DUF7907 domain-containing protein" evidence="1">
    <location>
        <begin position="19"/>
        <end position="166"/>
    </location>
</feature>
<dbReference type="AlphaFoldDB" id="A0A9W9EYY2"/>
<gene>
    <name evidence="3" type="ORF">N7532_009262</name>
</gene>
<evidence type="ECO:0000256" key="1">
    <source>
        <dbReference type="SAM" id="SignalP"/>
    </source>
</evidence>
<reference evidence="3" key="1">
    <citation type="submission" date="2022-11" db="EMBL/GenBank/DDBJ databases">
        <authorList>
            <person name="Petersen C."/>
        </authorList>
    </citation>
    <scope>NUCLEOTIDE SEQUENCE</scope>
    <source>
        <strain evidence="3">IBT 30761</strain>
    </source>
</reference>
<sequence length="166" mass="17529">MKFVTNLALLATATSVAAGPVQKIFNIVTSGATDDSNNGLYLSTQRVDPLNSNAVFRAQEDAADFYVVNDTIRYDAPNKAPYAIALVSGSEPQGDVEISVSPTTGSEGFSLTSEKKVKTSQQNFGGWLVCDGENGVQALYYENTSAGDIVPDGCDSVQLDAVFKSS</sequence>
<keyword evidence="1" id="KW-0732">Signal</keyword>
<dbReference type="Proteomes" id="UP001149074">
    <property type="component" value="Unassembled WGS sequence"/>
</dbReference>
<dbReference type="GeneID" id="81360732"/>
<reference evidence="3" key="2">
    <citation type="journal article" date="2023" name="IMA Fungus">
        <title>Comparative genomic study of the Penicillium genus elucidates a diverse pangenome and 15 lateral gene transfer events.</title>
        <authorList>
            <person name="Petersen C."/>
            <person name="Sorensen T."/>
            <person name="Nielsen M.R."/>
            <person name="Sondergaard T.E."/>
            <person name="Sorensen J.L."/>
            <person name="Fitzpatrick D.A."/>
            <person name="Frisvad J.C."/>
            <person name="Nielsen K.L."/>
        </authorList>
    </citation>
    <scope>NUCLEOTIDE SEQUENCE</scope>
    <source>
        <strain evidence="3">IBT 30761</strain>
    </source>
</reference>
<feature type="domain" description="DUF7907" evidence="2">
    <location>
        <begin position="23"/>
        <end position="162"/>
    </location>
</feature>
<organism evidence="3 4">
    <name type="scientific">Penicillium argentinense</name>
    <dbReference type="NCBI Taxonomy" id="1131581"/>
    <lineage>
        <taxon>Eukaryota</taxon>
        <taxon>Fungi</taxon>
        <taxon>Dikarya</taxon>
        <taxon>Ascomycota</taxon>
        <taxon>Pezizomycotina</taxon>
        <taxon>Eurotiomycetes</taxon>
        <taxon>Eurotiomycetidae</taxon>
        <taxon>Eurotiales</taxon>
        <taxon>Aspergillaceae</taxon>
        <taxon>Penicillium</taxon>
    </lineage>
</organism>
<dbReference type="EMBL" id="JAPQKI010000009">
    <property type="protein sequence ID" value="KAJ5090578.1"/>
    <property type="molecule type" value="Genomic_DNA"/>
</dbReference>
<dbReference type="RefSeq" id="XP_056472559.1">
    <property type="nucleotide sequence ID" value="XM_056621753.1"/>
</dbReference>
<name>A0A9W9EYY2_9EURO</name>
<feature type="signal peptide" evidence="1">
    <location>
        <begin position="1"/>
        <end position="18"/>
    </location>
</feature>